<dbReference type="Proteomes" id="UP000271241">
    <property type="component" value="Unassembled WGS sequence"/>
</dbReference>
<evidence type="ECO:0000256" key="7">
    <source>
        <dbReference type="SAM" id="Coils"/>
    </source>
</evidence>
<dbReference type="InterPro" id="IPR040040">
    <property type="entry name" value="ATG11"/>
</dbReference>
<comment type="subunit">
    <text evidence="6">Homodimer.</text>
</comment>
<dbReference type="GO" id="GO:1990316">
    <property type="term" value="C:Atg1/ULK1 kinase complex"/>
    <property type="evidence" value="ECO:0007669"/>
    <property type="project" value="TreeGrafter"/>
</dbReference>
<dbReference type="PANTHER" id="PTHR13222:SF1">
    <property type="entry name" value="RB1-INDUCIBLE COILED-COIL PROTEIN 1"/>
    <property type="match status" value="1"/>
</dbReference>
<organism evidence="11 12">
    <name type="scientific">Thamnocephalis sphaerospora</name>
    <dbReference type="NCBI Taxonomy" id="78915"/>
    <lineage>
        <taxon>Eukaryota</taxon>
        <taxon>Fungi</taxon>
        <taxon>Fungi incertae sedis</taxon>
        <taxon>Zoopagomycota</taxon>
        <taxon>Zoopagomycotina</taxon>
        <taxon>Zoopagomycetes</taxon>
        <taxon>Zoopagales</taxon>
        <taxon>Sigmoideomycetaceae</taxon>
        <taxon>Thamnocephalis</taxon>
    </lineage>
</organism>
<evidence type="ECO:0000256" key="1">
    <source>
        <dbReference type="ARBA" id="ARBA00009729"/>
    </source>
</evidence>
<feature type="region of interest" description="Disordered" evidence="8">
    <location>
        <begin position="557"/>
        <end position="581"/>
    </location>
</feature>
<dbReference type="GO" id="GO:0061709">
    <property type="term" value="P:reticulophagy"/>
    <property type="evidence" value="ECO:0007669"/>
    <property type="project" value="TreeGrafter"/>
</dbReference>
<protein>
    <recommendedName>
        <fullName evidence="6">Autophagy-related protein 11</fullName>
    </recommendedName>
</protein>
<comment type="subcellular location">
    <subcellularLocation>
        <location evidence="6">Preautophagosomal structure membrane</location>
        <topology evidence="6">Peripheral membrane protein</topology>
    </subcellularLocation>
    <subcellularLocation>
        <location evidence="6">Vacuole membrane</location>
        <topology evidence="6">Peripheral membrane protein</topology>
    </subcellularLocation>
    <text evidence="6">During pexophagy, accumulates in the vacuolar membrane region, where the peroxisomes contact the vacuole.</text>
</comment>
<dbReference type="PANTHER" id="PTHR13222">
    <property type="entry name" value="RB1-INDUCIBLE COILED-COIL"/>
    <property type="match status" value="1"/>
</dbReference>
<gene>
    <name evidence="11" type="ORF">THASP1DRAFT_22951</name>
</gene>
<keyword evidence="12" id="KW-1185">Reference proteome</keyword>
<dbReference type="GO" id="GO:0034045">
    <property type="term" value="C:phagophore assembly site membrane"/>
    <property type="evidence" value="ECO:0007669"/>
    <property type="project" value="UniProtKB-SubCell"/>
</dbReference>
<dbReference type="GO" id="GO:0000045">
    <property type="term" value="P:autophagosome assembly"/>
    <property type="evidence" value="ECO:0007669"/>
    <property type="project" value="UniProtKB-UniRule"/>
</dbReference>
<evidence type="ECO:0000256" key="2">
    <source>
        <dbReference type="ARBA" id="ARBA00022448"/>
    </source>
</evidence>
<evidence type="ECO:0000313" key="11">
    <source>
        <dbReference type="EMBL" id="RKP09169.1"/>
    </source>
</evidence>
<dbReference type="Pfam" id="PF10377">
    <property type="entry name" value="ATG11"/>
    <property type="match status" value="1"/>
</dbReference>
<keyword evidence="2 6" id="KW-0813">Transport</keyword>
<dbReference type="GO" id="GO:0000422">
    <property type="term" value="P:autophagy of mitochondrion"/>
    <property type="evidence" value="ECO:0007669"/>
    <property type="project" value="TreeGrafter"/>
</dbReference>
<evidence type="ECO:0000259" key="9">
    <source>
        <dbReference type="Pfam" id="PF04108"/>
    </source>
</evidence>
<dbReference type="STRING" id="78915.A0A4V1IWY4"/>
<feature type="compositionally biased region" description="Polar residues" evidence="8">
    <location>
        <begin position="557"/>
        <end position="570"/>
    </location>
</feature>
<dbReference type="GO" id="GO:0005774">
    <property type="term" value="C:vacuolar membrane"/>
    <property type="evidence" value="ECO:0007669"/>
    <property type="project" value="UniProtKB-SubCell"/>
</dbReference>
<accession>A0A4V1IWY4</accession>
<feature type="domain" description="Autophagy protein ATG17-like" evidence="9">
    <location>
        <begin position="139"/>
        <end position="460"/>
    </location>
</feature>
<evidence type="ECO:0000313" key="12">
    <source>
        <dbReference type="Proteomes" id="UP000271241"/>
    </source>
</evidence>
<comment type="function">
    <text evidence="6">Involved in cytoplasm to vacuole transport (Cvt), pexophagy, mitophagy and nucleophagy. Recruits mitochondria for their selective degradation via autophagy (mitophagy) during starvation. Works as scaffold proteins that recruit ATG proteins to the pre-autophagosome (PAS), the site of vesicle/autophagosome formation. Required for the Cvt vesicles completion.</text>
</comment>
<feature type="domain" description="Autophagy-related protein 11 C-terminal" evidence="10">
    <location>
        <begin position="1060"/>
        <end position="1156"/>
    </location>
</feature>
<sequence length="1247" mass="138353">MQVYQAETGREITSPAFHALDSLAAFQDEIEALTGVPAADQIILTGAGEQLREEVLLLHTEKGAAAASTSHDTERDLVVLVYDRQLFAGGSSGEELVEMPALETVDSSDAPELLLARRQRARHGSAFARAAIVNTALGERLIAEQRVQAMALGVALKNLQMHVSSVMDAYDVFRGYAQKELTKRDNLLRSFQADMKALAHIRIHDALVATPSRLCLADYVAEEELRDCARKCLDGHEEVMHKVKEVAELVRSIQESNETEQQRALGIDFPSLDISMNEADECVRRLEHHAQVFERDYHRIKNMLNEILAAPPSLAGEKLTALDHLADIHANEYVHECERSDAYIRNVVARLVKAKITLTDEQLKRLQQVSHIQSSIAQLTPELGKLNVTIEAQAHGYSELLHAHRVPIAYGACLVEMVRRKEYSEMVVHVSRELAEAMAKIRAQEQRRRQNFSADVKQYIPFAITGLDEAPSVCEISAALGTSTLPVIDKADIATFEHELVRIKGQMTQETGGANDSPILSINKLHATMLKMISQIDGMNAEFERILGRAGGDKANANKSVGGSLHSNGSGEAEQSDSSARVELETQLRLNEALSERCAALERDLADARGQGSSNASSGPEVHLQQVEELQKKCAALEQSERELRTELAAQALQNDELREKCSALEQNIVAVRENAECDLQAERDEHSHLVDALEQKYVTLEQEHTDLQQKHAELEQILAATQTQAESDAQAALEKQTLLNQQLEEKCTTLECDLAEAHKRMEQAVQQTEQNKDAFNLERDAPLQLMAQLDQQLRDANTLTEELTAVQEKVSQVTLHLEHESKKTKEQQQELDAAQTQVGKLTQNITDMTEALDVWSRLLGHTHERDMEDSPTRENAEPQTLQEIMERFSVLVEAAAQTARDHHQDTFLRRHGGDVLKCPEELEAATTAASEAREQIEDWEIVCRLACEQLQKQQKGIRELAAIPGLDLTLTSPTNSSMSESLTSSMGDMMRSSERMHGERGEALAKYYQEVVQASVQMSLQDVVPVVRGKFELLGDECNRLRADKATLNASTAERLGLLARMSERLVFRDFQVGDLALFLPTRNPNAWAAFNIDAPHYFMTPIERYERHMRCNYIVYGEHSGTACAAAASAITNDPATNPYGLANGIQYHTIEARRWRPRSSSSTRRTRSVHISRGSIADVGELSMDMSMVVDSADTSLILDNLNVDGSGRGGAAGQALSSVIPDVHEEGQHVEEADPQRDSHQSA</sequence>
<dbReference type="GO" id="GO:1903599">
    <property type="term" value="P:positive regulation of autophagy of mitochondrion"/>
    <property type="evidence" value="ECO:0007669"/>
    <property type="project" value="UniProtKB-UniRule"/>
</dbReference>
<feature type="region of interest" description="Disordered" evidence="8">
    <location>
        <begin position="1226"/>
        <end position="1247"/>
    </location>
</feature>
<dbReference type="GO" id="GO:0015031">
    <property type="term" value="P:protein transport"/>
    <property type="evidence" value="ECO:0007669"/>
    <property type="project" value="UniProtKB-KW"/>
</dbReference>
<dbReference type="GO" id="GO:0034517">
    <property type="term" value="P:ribophagy"/>
    <property type="evidence" value="ECO:0007669"/>
    <property type="project" value="TreeGrafter"/>
</dbReference>
<reference evidence="12" key="1">
    <citation type="journal article" date="2018" name="Nat. Microbiol.">
        <title>Leveraging single-cell genomics to expand the fungal tree of life.</title>
        <authorList>
            <person name="Ahrendt S.R."/>
            <person name="Quandt C.A."/>
            <person name="Ciobanu D."/>
            <person name="Clum A."/>
            <person name="Salamov A."/>
            <person name="Andreopoulos B."/>
            <person name="Cheng J.F."/>
            <person name="Woyke T."/>
            <person name="Pelin A."/>
            <person name="Henrissat B."/>
            <person name="Reynolds N.K."/>
            <person name="Benny G.L."/>
            <person name="Smith M.E."/>
            <person name="James T.Y."/>
            <person name="Grigoriev I.V."/>
        </authorList>
    </citation>
    <scope>NUCLEOTIDE SEQUENCE [LARGE SCALE GENOMIC DNA]</scope>
    <source>
        <strain evidence="12">RSA 1356</strain>
    </source>
</reference>
<dbReference type="GO" id="GO:0034727">
    <property type="term" value="P:piecemeal microautophagy of the nucleus"/>
    <property type="evidence" value="ECO:0007669"/>
    <property type="project" value="TreeGrafter"/>
</dbReference>
<evidence type="ECO:0000256" key="4">
    <source>
        <dbReference type="ARBA" id="ARBA00023006"/>
    </source>
</evidence>
<dbReference type="InterPro" id="IPR019460">
    <property type="entry name" value="Atg11_C"/>
</dbReference>
<keyword evidence="5 7" id="KW-0175">Coiled coil</keyword>
<keyword evidence="3 6" id="KW-0653">Protein transport</keyword>
<dbReference type="GO" id="GO:0019901">
    <property type="term" value="F:protein kinase binding"/>
    <property type="evidence" value="ECO:0007669"/>
    <property type="project" value="TreeGrafter"/>
</dbReference>
<evidence type="ECO:0000256" key="5">
    <source>
        <dbReference type="ARBA" id="ARBA00023054"/>
    </source>
</evidence>
<evidence type="ECO:0000256" key="8">
    <source>
        <dbReference type="SAM" id="MobiDB-lite"/>
    </source>
</evidence>
<dbReference type="EMBL" id="KZ992535">
    <property type="protein sequence ID" value="RKP09169.1"/>
    <property type="molecule type" value="Genomic_DNA"/>
</dbReference>
<dbReference type="InterPro" id="IPR045326">
    <property type="entry name" value="ATG17-like_dom"/>
</dbReference>
<dbReference type="GO" id="GO:0060090">
    <property type="term" value="F:molecular adaptor activity"/>
    <property type="evidence" value="ECO:0007669"/>
    <property type="project" value="TreeGrafter"/>
</dbReference>
<evidence type="ECO:0000259" key="10">
    <source>
        <dbReference type="Pfam" id="PF10377"/>
    </source>
</evidence>
<dbReference type="AlphaFoldDB" id="A0A4V1IWY4"/>
<dbReference type="Pfam" id="PF04108">
    <property type="entry name" value="ATG17_like"/>
    <property type="match status" value="1"/>
</dbReference>
<feature type="coiled-coil region" evidence="7">
    <location>
        <begin position="584"/>
        <end position="852"/>
    </location>
</feature>
<keyword evidence="4 6" id="KW-0072">Autophagy</keyword>
<proteinExistence type="inferred from homology"/>
<evidence type="ECO:0000256" key="3">
    <source>
        <dbReference type="ARBA" id="ARBA00022927"/>
    </source>
</evidence>
<evidence type="ECO:0000256" key="6">
    <source>
        <dbReference type="RuleBase" id="RU367075"/>
    </source>
</evidence>
<comment type="similarity">
    <text evidence="1 6">Belongs to the ATG11 family.</text>
</comment>
<keyword evidence="6" id="KW-0472">Membrane</keyword>
<dbReference type="OrthoDB" id="447953at2759"/>
<keyword evidence="6" id="KW-0926">Vacuole</keyword>
<name>A0A4V1IWY4_9FUNG</name>